<reference evidence="1" key="1">
    <citation type="submission" date="2016-08" db="EMBL/GenBank/DDBJ databases">
        <authorList>
            <person name="Seilhamer J.J."/>
        </authorList>
    </citation>
    <scope>NUCLEOTIDE SEQUENCE</scope>
    <source>
        <strain evidence="1">86-1</strain>
    </source>
</reference>
<evidence type="ECO:0000313" key="1">
    <source>
        <dbReference type="EMBL" id="SCM73891.1"/>
    </source>
</evidence>
<accession>A0A212L8K2</accession>
<proteinExistence type="predicted"/>
<dbReference type="AlphaFoldDB" id="A0A212L8K2"/>
<protein>
    <submittedName>
        <fullName evidence="1">Uncharacterized protein</fullName>
    </submittedName>
</protein>
<dbReference type="EMBL" id="FMJC01000002">
    <property type="protein sequence ID" value="SCM73891.1"/>
    <property type="molecule type" value="Genomic_DNA"/>
</dbReference>
<name>A0A212L8K2_9BACT</name>
<organism evidence="1">
    <name type="scientific">uncultured Desulfovibrio sp</name>
    <dbReference type="NCBI Taxonomy" id="167968"/>
    <lineage>
        <taxon>Bacteria</taxon>
        <taxon>Pseudomonadati</taxon>
        <taxon>Thermodesulfobacteriota</taxon>
        <taxon>Desulfovibrionia</taxon>
        <taxon>Desulfovibrionales</taxon>
        <taxon>Desulfovibrionaceae</taxon>
        <taxon>Desulfovibrio</taxon>
        <taxon>environmental samples</taxon>
    </lineage>
</organism>
<gene>
    <name evidence="1" type="ORF">KL86DES1_21604</name>
</gene>
<sequence length="67" mass="7217">MQEHSAGLGRIVSLRGTGGTVHHAFLWHSGGTKIKENKNALTVFNHKGLISLERETGFEPATFSLGS</sequence>